<feature type="compositionally biased region" description="Acidic residues" evidence="1">
    <location>
        <begin position="7"/>
        <end position="17"/>
    </location>
</feature>
<feature type="region of interest" description="Disordered" evidence="1">
    <location>
        <begin position="1"/>
        <end position="40"/>
    </location>
</feature>
<sequence length="222" mass="23032">MLTDNTGLDELDLEEEGEGTKLDTPGCINPDPDDAADEEDVEDIDKVVPLVGTRSDCPGGGKSSDCVALEVVSEVSEGPGSRSVPGGGGIAPGCVELVEDAALSSIETEGVGFAEVSRVTWGIPDDSSPEGVGFADVSSVTWGVLDDSFPKVELVGSSAGCSTADEDSIGFGWNEIEKSLKVVLDEVVDEVRVELDETEVLRTKSSNVDDVELDEVDVPLGA</sequence>
<name>A0A8H7IRY3_9PEZI</name>
<dbReference type="Proteomes" id="UP000627934">
    <property type="component" value="Unassembled WGS sequence"/>
</dbReference>
<accession>A0A8H7IRY3</accession>
<dbReference type="AlphaFoldDB" id="A0A8H7IRY3"/>
<evidence type="ECO:0000313" key="3">
    <source>
        <dbReference type="Proteomes" id="UP000627934"/>
    </source>
</evidence>
<gene>
    <name evidence="2" type="ORF">BFW01_g1249</name>
</gene>
<protein>
    <submittedName>
        <fullName evidence="2">Uncharacterized protein</fullName>
    </submittedName>
</protein>
<reference evidence="2" key="2">
    <citation type="journal article" date="2018" name="DNA Res.">
        <title>Comparative genome and transcriptome analyses reveal adaptations to opportunistic infections in woody plant degrading pathogens of Botryosphaeriaceae.</title>
        <authorList>
            <person name="Yan J.Y."/>
            <person name="Zhao W.S."/>
            <person name="Chen Z."/>
            <person name="Xing Q.K."/>
            <person name="Zhang W."/>
            <person name="Chethana K.W.T."/>
            <person name="Xue M.F."/>
            <person name="Xu J.P."/>
            <person name="Phillips A.J.L."/>
            <person name="Wang Y."/>
            <person name="Liu J.H."/>
            <person name="Liu M."/>
            <person name="Zhou Y."/>
            <person name="Jayawardena R.S."/>
            <person name="Manawasinghe I.S."/>
            <person name="Huang J.B."/>
            <person name="Qiao G.H."/>
            <person name="Fu C.Y."/>
            <person name="Guo F.F."/>
            <person name="Dissanayake A.J."/>
            <person name="Peng Y.L."/>
            <person name="Hyde K.D."/>
            <person name="Li X.H."/>
        </authorList>
    </citation>
    <scope>NUCLEOTIDE SEQUENCE</scope>
    <source>
        <strain evidence="2">CSS-01s</strain>
    </source>
</reference>
<reference evidence="2" key="1">
    <citation type="submission" date="2016-08" db="EMBL/GenBank/DDBJ databases">
        <authorList>
            <person name="Yan J."/>
        </authorList>
    </citation>
    <scope>NUCLEOTIDE SEQUENCE</scope>
    <source>
        <strain evidence="2">CSS-01s</strain>
    </source>
</reference>
<evidence type="ECO:0000256" key="1">
    <source>
        <dbReference type="SAM" id="MobiDB-lite"/>
    </source>
</evidence>
<feature type="compositionally biased region" description="Acidic residues" evidence="1">
    <location>
        <begin position="31"/>
        <end position="40"/>
    </location>
</feature>
<dbReference type="EMBL" id="MDYX01000041">
    <property type="protein sequence ID" value="KAF9630687.1"/>
    <property type="molecule type" value="Genomic_DNA"/>
</dbReference>
<organism evidence="2 3">
    <name type="scientific">Lasiodiplodia theobromae</name>
    <dbReference type="NCBI Taxonomy" id="45133"/>
    <lineage>
        <taxon>Eukaryota</taxon>
        <taxon>Fungi</taxon>
        <taxon>Dikarya</taxon>
        <taxon>Ascomycota</taxon>
        <taxon>Pezizomycotina</taxon>
        <taxon>Dothideomycetes</taxon>
        <taxon>Dothideomycetes incertae sedis</taxon>
        <taxon>Botryosphaeriales</taxon>
        <taxon>Botryosphaeriaceae</taxon>
        <taxon>Lasiodiplodia</taxon>
    </lineage>
</organism>
<proteinExistence type="predicted"/>
<evidence type="ECO:0000313" key="2">
    <source>
        <dbReference type="EMBL" id="KAF9630687.1"/>
    </source>
</evidence>
<comment type="caution">
    <text evidence="2">The sequence shown here is derived from an EMBL/GenBank/DDBJ whole genome shotgun (WGS) entry which is preliminary data.</text>
</comment>